<sequence>MPLSPSFAINHSVLERLIAINRFSLPPGADIVFFGIRGALPSFESTEFADSQEITLQDVNYLTPRCVMGQWLPAEQKVAVFPGSTVPHRKHIQTAVTNGGAGCNQMIPGLYLDYTVGFHKKSDPNKNGHAAFIQTADHPARRTSDNLTFDDTDRIDISNQADNIHAGYCMTADTNFRTEMESAGCQVVVGMPSNINKTNRPEDIGPWHDFRKNGYDRKAIQSIFPYFMLPGNIVWSVAEGKNTPFPVRLRFGSSGDEVKVLQQKLIDQRFYNGKVDGGLGPKTFRALEQFQRKHFDNAADGVVGDYTASLLGMTLPVA</sequence>
<dbReference type="InterPro" id="IPR036366">
    <property type="entry name" value="PGBDSf"/>
</dbReference>
<reference evidence="2 3" key="1">
    <citation type="submission" date="2016-10" db="EMBL/GenBank/DDBJ databases">
        <authorList>
            <person name="de Groot N.N."/>
        </authorList>
    </citation>
    <scope>NUCLEOTIDE SEQUENCE [LARGE SCALE GENOMIC DNA]</scope>
    <source>
        <strain evidence="2 3">DSM 21668</strain>
    </source>
</reference>
<accession>A0A1G9LCM9</accession>
<dbReference type="SUPFAM" id="SSF47090">
    <property type="entry name" value="PGBD-like"/>
    <property type="match status" value="1"/>
</dbReference>
<dbReference type="AlphaFoldDB" id="A0A1G9LCM9"/>
<dbReference type="InterPro" id="IPR002477">
    <property type="entry name" value="Peptidoglycan-bd-like"/>
</dbReference>
<evidence type="ECO:0000313" key="2">
    <source>
        <dbReference type="EMBL" id="SDL59711.1"/>
    </source>
</evidence>
<dbReference type="EMBL" id="FNGS01000002">
    <property type="protein sequence ID" value="SDL59711.1"/>
    <property type="molecule type" value="Genomic_DNA"/>
</dbReference>
<dbReference type="STRING" id="563176.SAMN04488090_1363"/>
<dbReference type="InterPro" id="IPR036365">
    <property type="entry name" value="PGBD-like_sf"/>
</dbReference>
<dbReference type="Pfam" id="PF01471">
    <property type="entry name" value="PG_binding_1"/>
    <property type="match status" value="1"/>
</dbReference>
<evidence type="ECO:0000259" key="1">
    <source>
        <dbReference type="Pfam" id="PF01471"/>
    </source>
</evidence>
<protein>
    <submittedName>
        <fullName evidence="2">Putative peptidoglycan binding domain-containing protein</fullName>
    </submittedName>
</protein>
<dbReference type="OrthoDB" id="5623159at2"/>
<dbReference type="RefSeq" id="WP_093199418.1">
    <property type="nucleotide sequence ID" value="NZ_FNGS01000002.1"/>
</dbReference>
<proteinExistence type="predicted"/>
<organism evidence="2 3">
    <name type="scientific">Siphonobacter aquaeclarae</name>
    <dbReference type="NCBI Taxonomy" id="563176"/>
    <lineage>
        <taxon>Bacteria</taxon>
        <taxon>Pseudomonadati</taxon>
        <taxon>Bacteroidota</taxon>
        <taxon>Cytophagia</taxon>
        <taxon>Cytophagales</taxon>
        <taxon>Cytophagaceae</taxon>
        <taxon>Siphonobacter</taxon>
    </lineage>
</organism>
<feature type="domain" description="Peptidoglycan binding-like" evidence="1">
    <location>
        <begin position="254"/>
        <end position="309"/>
    </location>
</feature>
<evidence type="ECO:0000313" key="3">
    <source>
        <dbReference type="Proteomes" id="UP000198901"/>
    </source>
</evidence>
<keyword evidence="3" id="KW-1185">Reference proteome</keyword>
<dbReference type="Proteomes" id="UP000198901">
    <property type="component" value="Unassembled WGS sequence"/>
</dbReference>
<dbReference type="Gene3D" id="1.10.101.10">
    <property type="entry name" value="PGBD-like superfamily/PGBD"/>
    <property type="match status" value="1"/>
</dbReference>
<gene>
    <name evidence="2" type="ORF">SAMN04488090_1363</name>
</gene>
<name>A0A1G9LCM9_9BACT</name>